<feature type="compositionally biased region" description="Polar residues" evidence="1">
    <location>
        <begin position="311"/>
        <end position="320"/>
    </location>
</feature>
<feature type="compositionally biased region" description="Low complexity" evidence="1">
    <location>
        <begin position="16"/>
        <end position="33"/>
    </location>
</feature>
<dbReference type="Proteomes" id="UP000054538">
    <property type="component" value="Unassembled WGS sequence"/>
</dbReference>
<dbReference type="HOGENOM" id="CLU_560322_0_0_1"/>
<protein>
    <submittedName>
        <fullName evidence="2">Unplaced genomic scaffold scaffold_640, whole genome shotgun sequence</fullName>
    </submittedName>
</protein>
<name>A0A0D0E263_9AGAM</name>
<feature type="region of interest" description="Disordered" evidence="1">
    <location>
        <begin position="304"/>
        <end position="328"/>
    </location>
</feature>
<accession>A0A0D0E263</accession>
<reference evidence="2 3" key="1">
    <citation type="submission" date="2014-04" db="EMBL/GenBank/DDBJ databases">
        <authorList>
            <consortium name="DOE Joint Genome Institute"/>
            <person name="Kuo A."/>
            <person name="Kohler A."/>
            <person name="Jargeat P."/>
            <person name="Nagy L.G."/>
            <person name="Floudas D."/>
            <person name="Copeland A."/>
            <person name="Barry K.W."/>
            <person name="Cichocki N."/>
            <person name="Veneault-Fourrey C."/>
            <person name="LaButti K."/>
            <person name="Lindquist E.A."/>
            <person name="Lipzen A."/>
            <person name="Lundell T."/>
            <person name="Morin E."/>
            <person name="Murat C."/>
            <person name="Sun H."/>
            <person name="Tunlid A."/>
            <person name="Henrissat B."/>
            <person name="Grigoriev I.V."/>
            <person name="Hibbett D.S."/>
            <person name="Martin F."/>
            <person name="Nordberg H.P."/>
            <person name="Cantor M.N."/>
            <person name="Hua S.X."/>
        </authorList>
    </citation>
    <scope>NUCLEOTIDE SEQUENCE [LARGE SCALE GENOMIC DNA]</scope>
    <source>
        <strain evidence="2 3">Ve08.2h10</strain>
    </source>
</reference>
<dbReference type="AlphaFoldDB" id="A0A0D0E263"/>
<gene>
    <name evidence="2" type="ORF">PAXRUDRAFT_27241</name>
</gene>
<dbReference type="OrthoDB" id="10651359at2759"/>
<organism evidence="2 3">
    <name type="scientific">Paxillus rubicundulus Ve08.2h10</name>
    <dbReference type="NCBI Taxonomy" id="930991"/>
    <lineage>
        <taxon>Eukaryota</taxon>
        <taxon>Fungi</taxon>
        <taxon>Dikarya</taxon>
        <taxon>Basidiomycota</taxon>
        <taxon>Agaricomycotina</taxon>
        <taxon>Agaricomycetes</taxon>
        <taxon>Agaricomycetidae</taxon>
        <taxon>Boletales</taxon>
        <taxon>Paxilineae</taxon>
        <taxon>Paxillaceae</taxon>
        <taxon>Paxillus</taxon>
    </lineage>
</organism>
<evidence type="ECO:0000256" key="1">
    <source>
        <dbReference type="SAM" id="MobiDB-lite"/>
    </source>
</evidence>
<evidence type="ECO:0000313" key="2">
    <source>
        <dbReference type="EMBL" id="KIK90850.1"/>
    </source>
</evidence>
<dbReference type="InParanoid" id="A0A0D0E263"/>
<feature type="region of interest" description="Disordered" evidence="1">
    <location>
        <begin position="1"/>
        <end position="56"/>
    </location>
</feature>
<sequence>MHLLPQALRREEAGVPPSRSSPRRTTYASASRTTDAKRARSRPEVCPTNAYPSTPISILEGPDQAHSIATRPYFSPDPASAAVFDFYGLAFEDTGCWGMRMKEGWECAGTGWGEGIGQTVRGRVQLQGLDQVSRDSRHRIIAQVIEIPAGEDSVVRTLVSFATSVHTRFLGVERGVGAQAALRGLRGLRCLGDTDKSRYQPSTPIYAPELTRRRRTVGSRSDSLGRKLATQDHILADQGRLFAMQNEELETHSKELLTQSQQLETHLPLEVSYRKGKHIGVATDAKTSYCITDKQEYFGRGLSSAAPGLGQISQRQTGESADNESLAKPRSYNARWNSVWPPPESESSHTYVQESVERPGDGRYSCHLGTSASIHSTPRLRRHLRSMVFRLRGRAGSHDILARDDALVRILLWSNQVAMSQANCWVPTRHHAIEVFEQPIETGPAILAADLRSVASSNALGRLVIRVHAEPEFQAWSSTYISQGDVW</sequence>
<reference evidence="3" key="2">
    <citation type="submission" date="2015-01" db="EMBL/GenBank/DDBJ databases">
        <title>Evolutionary Origins and Diversification of the Mycorrhizal Mutualists.</title>
        <authorList>
            <consortium name="DOE Joint Genome Institute"/>
            <consortium name="Mycorrhizal Genomics Consortium"/>
            <person name="Kohler A."/>
            <person name="Kuo A."/>
            <person name="Nagy L.G."/>
            <person name="Floudas D."/>
            <person name="Copeland A."/>
            <person name="Barry K.W."/>
            <person name="Cichocki N."/>
            <person name="Veneault-Fourrey C."/>
            <person name="LaButti K."/>
            <person name="Lindquist E.A."/>
            <person name="Lipzen A."/>
            <person name="Lundell T."/>
            <person name="Morin E."/>
            <person name="Murat C."/>
            <person name="Riley R."/>
            <person name="Ohm R."/>
            <person name="Sun H."/>
            <person name="Tunlid A."/>
            <person name="Henrissat B."/>
            <person name="Grigoriev I.V."/>
            <person name="Hibbett D.S."/>
            <person name="Martin F."/>
        </authorList>
    </citation>
    <scope>NUCLEOTIDE SEQUENCE [LARGE SCALE GENOMIC DNA]</scope>
    <source>
        <strain evidence="3">Ve08.2h10</strain>
    </source>
</reference>
<dbReference type="EMBL" id="KN825462">
    <property type="protein sequence ID" value="KIK90850.1"/>
    <property type="molecule type" value="Genomic_DNA"/>
</dbReference>
<keyword evidence="3" id="KW-1185">Reference proteome</keyword>
<feature type="compositionally biased region" description="Basic and acidic residues" evidence="1">
    <location>
        <begin position="34"/>
        <end position="43"/>
    </location>
</feature>
<proteinExistence type="predicted"/>
<evidence type="ECO:0000313" key="3">
    <source>
        <dbReference type="Proteomes" id="UP000054538"/>
    </source>
</evidence>